<feature type="transmembrane region" description="Helical" evidence="1">
    <location>
        <begin position="219"/>
        <end position="242"/>
    </location>
</feature>
<proteinExistence type="predicted"/>
<keyword evidence="1" id="KW-0812">Transmembrane</keyword>
<feature type="transmembrane region" description="Helical" evidence="1">
    <location>
        <begin position="115"/>
        <end position="137"/>
    </location>
</feature>
<accession>A0A450ZUF4</accession>
<feature type="transmembrane region" description="Helical" evidence="1">
    <location>
        <begin position="295"/>
        <end position="317"/>
    </location>
</feature>
<sequence>MIMVTDLIEEGEDSSKFGDSPTADEPCMLSSPTRLKQWEIKFGGVSFGILLSVWCVNLLSQGVEDIAGTWVRESGLSFGYWISWLLWVLLTVWLVLVFTRLIILLRNRTIRFQILPTWGAFLAILLLMAFQFSGYQILALGLSSAVGDLTNTVHHSYAAIVRFSAWLPAAPLLAFHGSSATLSFEKTVPLPPIDTLVIINLLVIFATIGLFFMHKRFNIFGMLSLIIGVVVLMLCLNYGATSQGENEKLFIKHLVAYHSVQILVSFFILHCYGWLYRLAKHSIQISVGDINNCWYPPHVLVMVFLLFFGGVALGDMANRFSIEHQRREMLSEIQKDSTQNFSVANEYKVVAIKLNVRGGPSLQYPSMGTISEGERVLVRNIRKDTNNRTWAQIGPGRWVSLRYLRACPCP</sequence>
<organism evidence="2">
    <name type="scientific">Candidatus Kentrum sp. TC</name>
    <dbReference type="NCBI Taxonomy" id="2126339"/>
    <lineage>
        <taxon>Bacteria</taxon>
        <taxon>Pseudomonadati</taxon>
        <taxon>Pseudomonadota</taxon>
        <taxon>Gammaproteobacteria</taxon>
        <taxon>Candidatus Kentrum</taxon>
    </lineage>
</organism>
<gene>
    <name evidence="2" type="ORF">BECKTC1821F_GA0114240_101713</name>
</gene>
<dbReference type="Gene3D" id="2.30.30.40">
    <property type="entry name" value="SH3 Domains"/>
    <property type="match status" value="1"/>
</dbReference>
<evidence type="ECO:0008006" key="3">
    <source>
        <dbReference type="Google" id="ProtNLM"/>
    </source>
</evidence>
<reference evidence="2" key="1">
    <citation type="submission" date="2019-02" db="EMBL/GenBank/DDBJ databases">
        <authorList>
            <person name="Gruber-Vodicka R. H."/>
            <person name="Seah K. B. B."/>
        </authorList>
    </citation>
    <scope>NUCLEOTIDE SEQUENCE</scope>
    <source>
        <strain evidence="2">BECK_BZ126</strain>
    </source>
</reference>
<dbReference type="AlphaFoldDB" id="A0A450ZUF4"/>
<feature type="transmembrane region" description="Helical" evidence="1">
    <location>
        <begin position="196"/>
        <end position="213"/>
    </location>
</feature>
<keyword evidence="1" id="KW-0472">Membrane</keyword>
<protein>
    <recommendedName>
        <fullName evidence="3">SH3 domain-containing protein</fullName>
    </recommendedName>
</protein>
<dbReference type="EMBL" id="CAADFW010000017">
    <property type="protein sequence ID" value="VFK57368.1"/>
    <property type="molecule type" value="Genomic_DNA"/>
</dbReference>
<feature type="transmembrane region" description="Helical" evidence="1">
    <location>
        <begin position="42"/>
        <end position="60"/>
    </location>
</feature>
<evidence type="ECO:0000256" key="1">
    <source>
        <dbReference type="SAM" id="Phobius"/>
    </source>
</evidence>
<name>A0A450ZUF4_9GAMM</name>
<keyword evidence="1" id="KW-1133">Transmembrane helix</keyword>
<evidence type="ECO:0000313" key="2">
    <source>
        <dbReference type="EMBL" id="VFK57368.1"/>
    </source>
</evidence>
<feature type="transmembrane region" description="Helical" evidence="1">
    <location>
        <begin position="80"/>
        <end position="103"/>
    </location>
</feature>
<feature type="transmembrane region" description="Helical" evidence="1">
    <location>
        <begin position="254"/>
        <end position="275"/>
    </location>
</feature>